<accession>A0AAW1XHU3</accession>
<gene>
    <name evidence="1" type="ORF">M0R45_012855</name>
</gene>
<dbReference type="Proteomes" id="UP001457282">
    <property type="component" value="Unassembled WGS sequence"/>
</dbReference>
<organism evidence="1 2">
    <name type="scientific">Rubus argutus</name>
    <name type="common">Southern blackberry</name>
    <dbReference type="NCBI Taxonomy" id="59490"/>
    <lineage>
        <taxon>Eukaryota</taxon>
        <taxon>Viridiplantae</taxon>
        <taxon>Streptophyta</taxon>
        <taxon>Embryophyta</taxon>
        <taxon>Tracheophyta</taxon>
        <taxon>Spermatophyta</taxon>
        <taxon>Magnoliopsida</taxon>
        <taxon>eudicotyledons</taxon>
        <taxon>Gunneridae</taxon>
        <taxon>Pentapetalae</taxon>
        <taxon>rosids</taxon>
        <taxon>fabids</taxon>
        <taxon>Rosales</taxon>
        <taxon>Rosaceae</taxon>
        <taxon>Rosoideae</taxon>
        <taxon>Rosoideae incertae sedis</taxon>
        <taxon>Rubus</taxon>
    </lineage>
</organism>
<protein>
    <submittedName>
        <fullName evidence="1">Uncharacterized protein</fullName>
    </submittedName>
</protein>
<proteinExistence type="predicted"/>
<reference evidence="1 2" key="1">
    <citation type="journal article" date="2023" name="G3 (Bethesda)">
        <title>A chromosome-length genome assembly and annotation of blackberry (Rubus argutus, cv. 'Hillquist').</title>
        <authorList>
            <person name="Bruna T."/>
            <person name="Aryal R."/>
            <person name="Dudchenko O."/>
            <person name="Sargent D.J."/>
            <person name="Mead D."/>
            <person name="Buti M."/>
            <person name="Cavallini A."/>
            <person name="Hytonen T."/>
            <person name="Andres J."/>
            <person name="Pham M."/>
            <person name="Weisz D."/>
            <person name="Mascagni F."/>
            <person name="Usai G."/>
            <person name="Natali L."/>
            <person name="Bassil N."/>
            <person name="Fernandez G.E."/>
            <person name="Lomsadze A."/>
            <person name="Armour M."/>
            <person name="Olukolu B."/>
            <person name="Poorten T."/>
            <person name="Britton C."/>
            <person name="Davik J."/>
            <person name="Ashrafi H."/>
            <person name="Aiden E.L."/>
            <person name="Borodovsky M."/>
            <person name="Worthington M."/>
        </authorList>
    </citation>
    <scope>NUCLEOTIDE SEQUENCE [LARGE SCALE GENOMIC DNA]</scope>
    <source>
        <strain evidence="1">PI 553951</strain>
    </source>
</reference>
<dbReference type="EMBL" id="JBEDUW010000003">
    <property type="protein sequence ID" value="KAK9935988.1"/>
    <property type="molecule type" value="Genomic_DNA"/>
</dbReference>
<keyword evidence="2" id="KW-1185">Reference proteome</keyword>
<name>A0AAW1XHU3_RUBAR</name>
<comment type="caution">
    <text evidence="1">The sequence shown here is derived from an EMBL/GenBank/DDBJ whole genome shotgun (WGS) entry which is preliminary data.</text>
</comment>
<evidence type="ECO:0000313" key="1">
    <source>
        <dbReference type="EMBL" id="KAK9935988.1"/>
    </source>
</evidence>
<sequence>MDYETLIKNIDKDLVLLKTIPPPAGCSDICSQEIQSLNKEPELLNLLKNTEYLLERVKGWTAVFGKFFG</sequence>
<dbReference type="AlphaFoldDB" id="A0AAW1XHU3"/>
<evidence type="ECO:0000313" key="2">
    <source>
        <dbReference type="Proteomes" id="UP001457282"/>
    </source>
</evidence>